<feature type="region of interest" description="Disordered" evidence="1">
    <location>
        <begin position="120"/>
        <end position="175"/>
    </location>
</feature>
<comment type="caution">
    <text evidence="2">The sequence shown here is derived from an EMBL/GenBank/DDBJ whole genome shotgun (WGS) entry which is preliminary data.</text>
</comment>
<dbReference type="EMBL" id="CADEAL010003323">
    <property type="protein sequence ID" value="CAB1444203.1"/>
    <property type="molecule type" value="Genomic_DNA"/>
</dbReference>
<evidence type="ECO:0000313" key="2">
    <source>
        <dbReference type="EMBL" id="CAB1444203.1"/>
    </source>
</evidence>
<name>A0A9N7V908_PLEPL</name>
<accession>A0A9N7V908</accession>
<dbReference type="AlphaFoldDB" id="A0A9N7V908"/>
<proteinExistence type="predicted"/>
<protein>
    <submittedName>
        <fullName evidence="2">Uncharacterized protein</fullName>
    </submittedName>
</protein>
<sequence length="175" mass="19018">MAYFISSHSGTLLQIISPRSLLPPPSTFIPLSFFLHFPRASILQSPALFGLSRHVSDNRCGGLWASSSLPICPGTASFVPWLARLTGGVATLMDDSALSFSVRVLHLCFLPCGSLSKTSRQNKRRYHNSNSGRQATSSNRGRQTHSDCDSVQRESQSGDSVCRGSALFEPSDDDE</sequence>
<keyword evidence="3" id="KW-1185">Reference proteome</keyword>
<reference evidence="2" key="1">
    <citation type="submission" date="2020-03" db="EMBL/GenBank/DDBJ databases">
        <authorList>
            <person name="Weist P."/>
        </authorList>
    </citation>
    <scope>NUCLEOTIDE SEQUENCE</scope>
</reference>
<evidence type="ECO:0000256" key="1">
    <source>
        <dbReference type="SAM" id="MobiDB-lite"/>
    </source>
</evidence>
<feature type="compositionally biased region" description="Polar residues" evidence="1">
    <location>
        <begin position="128"/>
        <end position="141"/>
    </location>
</feature>
<dbReference type="Proteomes" id="UP001153269">
    <property type="component" value="Unassembled WGS sequence"/>
</dbReference>
<gene>
    <name evidence="2" type="ORF">PLEPLA_LOCUS31919</name>
</gene>
<evidence type="ECO:0000313" key="3">
    <source>
        <dbReference type="Proteomes" id="UP001153269"/>
    </source>
</evidence>
<organism evidence="2 3">
    <name type="scientific">Pleuronectes platessa</name>
    <name type="common">European plaice</name>
    <dbReference type="NCBI Taxonomy" id="8262"/>
    <lineage>
        <taxon>Eukaryota</taxon>
        <taxon>Metazoa</taxon>
        <taxon>Chordata</taxon>
        <taxon>Craniata</taxon>
        <taxon>Vertebrata</taxon>
        <taxon>Euteleostomi</taxon>
        <taxon>Actinopterygii</taxon>
        <taxon>Neopterygii</taxon>
        <taxon>Teleostei</taxon>
        <taxon>Neoteleostei</taxon>
        <taxon>Acanthomorphata</taxon>
        <taxon>Carangaria</taxon>
        <taxon>Pleuronectiformes</taxon>
        <taxon>Pleuronectoidei</taxon>
        <taxon>Pleuronectidae</taxon>
        <taxon>Pleuronectes</taxon>
    </lineage>
</organism>